<reference evidence="1 2" key="1">
    <citation type="submission" date="2018-03" db="EMBL/GenBank/DDBJ databases">
        <title>Genomic Encyclopedia of Archaeal and Bacterial Type Strains, Phase II (KMG-II): from individual species to whole genera.</title>
        <authorList>
            <person name="Goeker M."/>
        </authorList>
    </citation>
    <scope>NUCLEOTIDE SEQUENCE [LARGE SCALE GENOMIC DNA]</scope>
    <source>
        <strain evidence="1 2">DSM 100065</strain>
    </source>
</reference>
<name>A0A2T0Z371_9ACTN</name>
<protein>
    <submittedName>
        <fullName evidence="1">Uncharacterized protein DUF2332</fullName>
    </submittedName>
</protein>
<evidence type="ECO:0000313" key="1">
    <source>
        <dbReference type="EMBL" id="PRZ30789.1"/>
    </source>
</evidence>
<dbReference type="EMBL" id="PVUE01000029">
    <property type="protein sequence ID" value="PRZ30789.1"/>
    <property type="molecule type" value="Genomic_DNA"/>
</dbReference>
<keyword evidence="2" id="KW-1185">Reference proteome</keyword>
<dbReference type="OrthoDB" id="8899077at2"/>
<evidence type="ECO:0000313" key="2">
    <source>
        <dbReference type="Proteomes" id="UP000237752"/>
    </source>
</evidence>
<dbReference type="RefSeq" id="WP_106351075.1">
    <property type="nucleotide sequence ID" value="NZ_PVUE01000029.1"/>
</dbReference>
<dbReference type="AlphaFoldDB" id="A0A2T0Z371"/>
<dbReference type="InterPro" id="IPR011200">
    <property type="entry name" value="UCP012608"/>
</dbReference>
<proteinExistence type="predicted"/>
<dbReference type="Proteomes" id="UP000237752">
    <property type="component" value="Unassembled WGS sequence"/>
</dbReference>
<dbReference type="Pfam" id="PF10094">
    <property type="entry name" value="DUF2332"/>
    <property type="match status" value="1"/>
</dbReference>
<comment type="caution">
    <text evidence="1">The sequence shown here is derived from an EMBL/GenBank/DDBJ whole genome shotgun (WGS) entry which is preliminary data.</text>
</comment>
<accession>A0A2T0Z371</accession>
<organism evidence="1 2">
    <name type="scientific">Antricoccus suffuscus</name>
    <dbReference type="NCBI Taxonomy" id="1629062"/>
    <lineage>
        <taxon>Bacteria</taxon>
        <taxon>Bacillati</taxon>
        <taxon>Actinomycetota</taxon>
        <taxon>Actinomycetes</taxon>
        <taxon>Geodermatophilales</taxon>
        <taxon>Antricoccaceae</taxon>
        <taxon>Antricoccus</taxon>
    </lineage>
</organism>
<gene>
    <name evidence="1" type="ORF">CLV47_12931</name>
</gene>
<sequence length="326" mass="35922">MDLFTDIASQYRLFALDAKESPCFEDWARRVAEDDVVKAWLAELPQIKQQPNLVFAAARWHGVPAPGPYDGLRRALLDDAGPIRETIMTRSTQTNEVGRLATLMPVFARIERESGRPLALLEVGTSAGLCLFPDRYDYEWKPGRWLSGSAGPVLTCDVSGDPPLPRSLPTVAWRGGIDLNPLDVEDPDAMAWLSGLVWPEQDDRRRRLAAAIDIARADPPHIVRGDLMTDLRAQIELAAPYGEVVVFHSAVAAYLDRQTRTQFQVSMMGLVEAGICRWVSNEGARVLPDVTATGPAVPVDDPTFVLGLDGQALAWTQSHGSAMRWL</sequence>